<organism evidence="1 2">
    <name type="scientific">Cupriavidus basilensis</name>
    <dbReference type="NCBI Taxonomy" id="68895"/>
    <lineage>
        <taxon>Bacteria</taxon>
        <taxon>Pseudomonadati</taxon>
        <taxon>Pseudomonadota</taxon>
        <taxon>Betaproteobacteria</taxon>
        <taxon>Burkholderiales</taxon>
        <taxon>Burkholderiaceae</taxon>
        <taxon>Cupriavidus</taxon>
    </lineage>
</organism>
<evidence type="ECO:0000313" key="2">
    <source>
        <dbReference type="Proteomes" id="UP000397656"/>
    </source>
</evidence>
<proteinExistence type="predicted"/>
<dbReference type="GeneID" id="98402561"/>
<dbReference type="EMBL" id="CP062803">
    <property type="protein sequence ID" value="QOT75796.1"/>
    <property type="molecule type" value="Genomic_DNA"/>
</dbReference>
<dbReference type="RefSeq" id="WP_150986050.1">
    <property type="nucleotide sequence ID" value="NZ_CP062803.1"/>
</dbReference>
<protein>
    <submittedName>
        <fullName evidence="1">Uncharacterized protein</fullName>
    </submittedName>
</protein>
<sequence>MNALDQFQLFIAAPLVLAFALIEAIVLSRRQRIESANPLRIEFTQWVHLLRDLAGARSLRAFLGYLFMPPGWTPHGEGSTTAKPRARRPQAEMPQGAAGG</sequence>
<dbReference type="AlphaFoldDB" id="A0A643FVQ0"/>
<reference evidence="1 2" key="1">
    <citation type="submission" date="2020-10" db="EMBL/GenBank/DDBJ databases">
        <title>Complete genome sequence of Cupriavidus basilensis CCUG 49340T.</title>
        <authorList>
            <person name="Salva-Serra F."/>
            <person name="Donoso R.A."/>
            <person name="Cho K.H."/>
            <person name="Yoo J.A."/>
            <person name="Lee K."/>
            <person name="Yoon S.-H."/>
            <person name="Perez-Pantoja D."/>
            <person name="Moore E.R.B."/>
        </authorList>
    </citation>
    <scope>NUCLEOTIDE SEQUENCE [LARGE SCALE GENOMIC DNA]</scope>
    <source>
        <strain evidence="2">CCUG 49340</strain>
    </source>
</reference>
<dbReference type="Proteomes" id="UP000397656">
    <property type="component" value="Chromosome 1"/>
</dbReference>
<gene>
    <name evidence="1" type="ORF">F7R26_016725</name>
</gene>
<name>A0A643FVQ0_9BURK</name>
<evidence type="ECO:0000313" key="1">
    <source>
        <dbReference type="EMBL" id="QOT75796.1"/>
    </source>
</evidence>
<accession>A0A643FVQ0</accession>